<dbReference type="InterPro" id="IPR012337">
    <property type="entry name" value="RNaseH-like_sf"/>
</dbReference>
<dbReference type="AlphaFoldDB" id="A0AAV2B0B6"/>
<accession>A0AAV2B0B6</accession>
<proteinExistence type="predicted"/>
<comment type="caution">
    <text evidence="1">The sequence shown here is derived from an EMBL/GenBank/DDBJ whole genome shotgun (WGS) entry which is preliminary data.</text>
</comment>
<dbReference type="GO" id="GO:0003676">
    <property type="term" value="F:nucleic acid binding"/>
    <property type="evidence" value="ECO:0007669"/>
    <property type="project" value="InterPro"/>
</dbReference>
<dbReference type="SUPFAM" id="SSF53098">
    <property type="entry name" value="Ribonuclease H-like"/>
    <property type="match status" value="1"/>
</dbReference>
<dbReference type="Proteomes" id="UP001497382">
    <property type="component" value="Unassembled WGS sequence"/>
</dbReference>
<dbReference type="EMBL" id="CAXIEN010000254">
    <property type="protein sequence ID" value="CAL1289723.1"/>
    <property type="molecule type" value="Genomic_DNA"/>
</dbReference>
<dbReference type="Gene3D" id="3.30.420.10">
    <property type="entry name" value="Ribonuclease H-like superfamily/Ribonuclease H"/>
    <property type="match status" value="1"/>
</dbReference>
<dbReference type="PANTHER" id="PTHR47266">
    <property type="entry name" value="ENDONUCLEASE-RELATED"/>
    <property type="match status" value="1"/>
</dbReference>
<keyword evidence="2" id="KW-1185">Reference proteome</keyword>
<reference evidence="1 2" key="1">
    <citation type="submission" date="2024-04" db="EMBL/GenBank/DDBJ databases">
        <authorList>
            <person name="Rising A."/>
            <person name="Reimegard J."/>
            <person name="Sonavane S."/>
            <person name="Akerstrom W."/>
            <person name="Nylinder S."/>
            <person name="Hedman E."/>
            <person name="Kallberg Y."/>
        </authorList>
    </citation>
    <scope>NUCLEOTIDE SEQUENCE [LARGE SCALE GENOMIC DNA]</scope>
</reference>
<sequence>MEEYVKTCDKCQRVGKANEKKKAPMKLVPIIPEVFSKINVDACGPLPTTPKGKKYFITAMCLASKYPDAVPVEDITSASVVWMRSCKYLAD</sequence>
<protein>
    <submittedName>
        <fullName evidence="1">Uncharacterized protein</fullName>
    </submittedName>
</protein>
<evidence type="ECO:0000313" key="2">
    <source>
        <dbReference type="Proteomes" id="UP001497382"/>
    </source>
</evidence>
<dbReference type="InterPro" id="IPR052160">
    <property type="entry name" value="Gypsy_RT_Integrase-like"/>
</dbReference>
<dbReference type="InterPro" id="IPR036397">
    <property type="entry name" value="RNaseH_sf"/>
</dbReference>
<evidence type="ECO:0000313" key="1">
    <source>
        <dbReference type="EMBL" id="CAL1289723.1"/>
    </source>
</evidence>
<gene>
    <name evidence="1" type="ORF">LARSCL_LOCUS16104</name>
</gene>
<organism evidence="1 2">
    <name type="scientific">Larinioides sclopetarius</name>
    <dbReference type="NCBI Taxonomy" id="280406"/>
    <lineage>
        <taxon>Eukaryota</taxon>
        <taxon>Metazoa</taxon>
        <taxon>Ecdysozoa</taxon>
        <taxon>Arthropoda</taxon>
        <taxon>Chelicerata</taxon>
        <taxon>Arachnida</taxon>
        <taxon>Araneae</taxon>
        <taxon>Araneomorphae</taxon>
        <taxon>Entelegynae</taxon>
        <taxon>Araneoidea</taxon>
        <taxon>Araneidae</taxon>
        <taxon>Larinioides</taxon>
    </lineage>
</organism>
<name>A0AAV2B0B6_9ARAC</name>